<evidence type="ECO:0000256" key="1">
    <source>
        <dbReference type="ARBA" id="ARBA00004429"/>
    </source>
</evidence>
<dbReference type="PANTHER" id="PTHR33362:SF3">
    <property type="entry name" value="SIALIC ACID TRAP TRANSPORTER PERMEASE PROTEIN SIAT"/>
    <property type="match status" value="1"/>
</dbReference>
<keyword evidence="2" id="KW-1003">Cell membrane</keyword>
<name>X1Q6E3_9ZZZZ</name>
<comment type="caution">
    <text evidence="9">The sequence shown here is derived from an EMBL/GenBank/DDBJ whole genome shotgun (WGS) entry which is preliminary data.</text>
</comment>
<comment type="subcellular location">
    <subcellularLocation>
        <location evidence="1">Cell inner membrane</location>
        <topology evidence="1">Multi-pass membrane protein</topology>
    </subcellularLocation>
</comment>
<reference evidence="9" key="1">
    <citation type="journal article" date="2014" name="Front. Microbiol.">
        <title>High frequency of phylogenetically diverse reductive dehalogenase-homologous genes in deep subseafloor sedimentary metagenomes.</title>
        <authorList>
            <person name="Kawai M."/>
            <person name="Futagami T."/>
            <person name="Toyoda A."/>
            <person name="Takaki Y."/>
            <person name="Nishi S."/>
            <person name="Hori S."/>
            <person name="Arai W."/>
            <person name="Tsubouchi T."/>
            <person name="Morono Y."/>
            <person name="Uchiyama I."/>
            <person name="Ito T."/>
            <person name="Fujiyama A."/>
            <person name="Inagaki F."/>
            <person name="Takami H."/>
        </authorList>
    </citation>
    <scope>NUCLEOTIDE SEQUENCE</scope>
    <source>
        <strain evidence="9">Expedition CK06-06</strain>
    </source>
</reference>
<dbReference type="PANTHER" id="PTHR33362">
    <property type="entry name" value="SIALIC ACID TRAP TRANSPORTER PERMEASE PROTEIN SIAT-RELATED"/>
    <property type="match status" value="1"/>
</dbReference>
<feature type="non-terminal residue" evidence="9">
    <location>
        <position position="1"/>
    </location>
</feature>
<protein>
    <recommendedName>
        <fullName evidence="8">TRAP C4-dicarboxylate transport system permease DctM subunit domain-containing protein</fullName>
    </recommendedName>
</protein>
<keyword evidence="4 7" id="KW-0812">Transmembrane</keyword>
<evidence type="ECO:0000256" key="2">
    <source>
        <dbReference type="ARBA" id="ARBA00022475"/>
    </source>
</evidence>
<evidence type="ECO:0000256" key="5">
    <source>
        <dbReference type="ARBA" id="ARBA00022989"/>
    </source>
</evidence>
<dbReference type="InterPro" id="IPR004681">
    <property type="entry name" value="TRAP_DctM"/>
</dbReference>
<evidence type="ECO:0000259" key="8">
    <source>
        <dbReference type="Pfam" id="PF06808"/>
    </source>
</evidence>
<feature type="transmembrane region" description="Helical" evidence="7">
    <location>
        <begin position="126"/>
        <end position="145"/>
    </location>
</feature>
<feature type="transmembrane region" description="Helical" evidence="7">
    <location>
        <begin position="64"/>
        <end position="85"/>
    </location>
</feature>
<feature type="non-terminal residue" evidence="9">
    <location>
        <position position="149"/>
    </location>
</feature>
<dbReference type="GO" id="GO:0022857">
    <property type="term" value="F:transmembrane transporter activity"/>
    <property type="evidence" value="ECO:0007669"/>
    <property type="project" value="TreeGrafter"/>
</dbReference>
<gene>
    <name evidence="9" type="ORF">S06H3_62678</name>
</gene>
<accession>X1Q6E3</accession>
<feature type="domain" description="TRAP C4-dicarboxylate transport system permease DctM subunit" evidence="8">
    <location>
        <begin position="5"/>
        <end position="148"/>
    </location>
</feature>
<evidence type="ECO:0000256" key="6">
    <source>
        <dbReference type="ARBA" id="ARBA00023136"/>
    </source>
</evidence>
<dbReference type="GO" id="GO:0005886">
    <property type="term" value="C:plasma membrane"/>
    <property type="evidence" value="ECO:0007669"/>
    <property type="project" value="UniProtKB-SubCell"/>
</dbReference>
<keyword evidence="6 7" id="KW-0472">Membrane</keyword>
<feature type="transmembrane region" description="Helical" evidence="7">
    <location>
        <begin position="33"/>
        <end position="52"/>
    </location>
</feature>
<sequence>NVIKSFFDSFWALLTPVIILGGIYGGIFTPTEAAAVASIYGLIIGFFVYKELKLKDLPKIISKAVYSTTVIMFIIATAKVFGWILTNAEIPQKIGAFVATIAPNEYVFLIYINIILLVIGTMVNPSAAVVILTPILLPVALQFGINPVF</sequence>
<keyword evidence="5 7" id="KW-1133">Transmembrane helix</keyword>
<proteinExistence type="predicted"/>
<feature type="transmembrane region" description="Helical" evidence="7">
    <location>
        <begin position="97"/>
        <end position="119"/>
    </location>
</feature>
<dbReference type="EMBL" id="BARV01041391">
    <property type="protein sequence ID" value="GAI50321.1"/>
    <property type="molecule type" value="Genomic_DNA"/>
</dbReference>
<feature type="transmembrane region" description="Helical" evidence="7">
    <location>
        <begin position="7"/>
        <end position="27"/>
    </location>
</feature>
<dbReference type="InterPro" id="IPR010656">
    <property type="entry name" value="DctM"/>
</dbReference>
<evidence type="ECO:0000313" key="9">
    <source>
        <dbReference type="EMBL" id="GAI50321.1"/>
    </source>
</evidence>
<evidence type="ECO:0000256" key="4">
    <source>
        <dbReference type="ARBA" id="ARBA00022692"/>
    </source>
</evidence>
<organism evidence="9">
    <name type="scientific">marine sediment metagenome</name>
    <dbReference type="NCBI Taxonomy" id="412755"/>
    <lineage>
        <taxon>unclassified sequences</taxon>
        <taxon>metagenomes</taxon>
        <taxon>ecological metagenomes</taxon>
    </lineage>
</organism>
<evidence type="ECO:0000256" key="7">
    <source>
        <dbReference type="SAM" id="Phobius"/>
    </source>
</evidence>
<dbReference type="AlphaFoldDB" id="X1Q6E3"/>
<keyword evidence="3" id="KW-0997">Cell inner membrane</keyword>
<evidence type="ECO:0000256" key="3">
    <source>
        <dbReference type="ARBA" id="ARBA00022519"/>
    </source>
</evidence>
<dbReference type="Pfam" id="PF06808">
    <property type="entry name" value="DctM"/>
    <property type="match status" value="1"/>
</dbReference>